<gene>
    <name evidence="1" type="ORF">g.44703</name>
</gene>
<dbReference type="EMBL" id="GECZ01015406">
    <property type="protein sequence ID" value="JAS54363.1"/>
    <property type="molecule type" value="Transcribed_RNA"/>
</dbReference>
<reference evidence="1" key="1">
    <citation type="submission" date="2015-11" db="EMBL/GenBank/DDBJ databases">
        <title>De novo transcriptome assembly of four potential Pierce s Disease insect vectors from Arizona vineyards.</title>
        <authorList>
            <person name="Tassone E.E."/>
        </authorList>
    </citation>
    <scope>NUCLEOTIDE SEQUENCE</scope>
</reference>
<evidence type="ECO:0000313" key="1">
    <source>
        <dbReference type="EMBL" id="JAS54363.1"/>
    </source>
</evidence>
<dbReference type="AlphaFoldDB" id="A0A1B6FWF8"/>
<accession>A0A1B6FWF8</accession>
<protein>
    <submittedName>
        <fullName evidence="1">Uncharacterized protein</fullName>
    </submittedName>
</protein>
<sequence length="140" mass="14885">AKQQPFGIDELSEGCLRKLSQAISTTLTLTPTVNLEAPSSQVNCCSPTAVTPQTLTQDPFAEAVRAQPLHQPNSHSVSKEQRTTSITLTHMPPLPSPMTAFSAQRSEGVLNSPVLCQGVSEDAVVINESGLSSQSPFLEI</sequence>
<organism evidence="1">
    <name type="scientific">Cuerna arida</name>
    <dbReference type="NCBI Taxonomy" id="1464854"/>
    <lineage>
        <taxon>Eukaryota</taxon>
        <taxon>Metazoa</taxon>
        <taxon>Ecdysozoa</taxon>
        <taxon>Arthropoda</taxon>
        <taxon>Hexapoda</taxon>
        <taxon>Insecta</taxon>
        <taxon>Pterygota</taxon>
        <taxon>Neoptera</taxon>
        <taxon>Paraneoptera</taxon>
        <taxon>Hemiptera</taxon>
        <taxon>Auchenorrhyncha</taxon>
        <taxon>Membracoidea</taxon>
        <taxon>Cicadellidae</taxon>
        <taxon>Cicadellinae</taxon>
        <taxon>Proconiini</taxon>
        <taxon>Cuerna</taxon>
    </lineage>
</organism>
<name>A0A1B6FWF8_9HEMI</name>
<proteinExistence type="predicted"/>
<feature type="non-terminal residue" evidence="1">
    <location>
        <position position="1"/>
    </location>
</feature>